<dbReference type="PANTHER" id="PTHR43877:SF2">
    <property type="entry name" value="AMINOALKYLPHOSPHONATE N-ACETYLTRANSFERASE-RELATED"/>
    <property type="match status" value="1"/>
</dbReference>
<keyword evidence="1 4" id="KW-0808">Transferase</keyword>
<dbReference type="InterPro" id="IPR000182">
    <property type="entry name" value="GNAT_dom"/>
</dbReference>
<keyword evidence="5" id="KW-1185">Reference proteome</keyword>
<evidence type="ECO:0000256" key="1">
    <source>
        <dbReference type="ARBA" id="ARBA00022679"/>
    </source>
</evidence>
<name>A0ABT4BH15_9ACTN</name>
<dbReference type="InterPro" id="IPR016181">
    <property type="entry name" value="Acyl_CoA_acyltransferase"/>
</dbReference>
<dbReference type="SUPFAM" id="SSF55729">
    <property type="entry name" value="Acyl-CoA N-acyltransferases (Nat)"/>
    <property type="match status" value="1"/>
</dbReference>
<dbReference type="Pfam" id="PF00583">
    <property type="entry name" value="Acetyltransf_1"/>
    <property type="match status" value="1"/>
</dbReference>
<dbReference type="EMBL" id="JAPNTZ010000025">
    <property type="protein sequence ID" value="MCY1145272.1"/>
    <property type="molecule type" value="Genomic_DNA"/>
</dbReference>
<feature type="domain" description="N-acetyltransferase" evidence="3">
    <location>
        <begin position="1"/>
        <end position="157"/>
    </location>
</feature>
<gene>
    <name evidence="4" type="ORF">OWR29_45350</name>
</gene>
<keyword evidence="2 4" id="KW-0012">Acyltransferase</keyword>
<sequence>MTIRPRRDADLDRCVDALRLVHEADAYPLNWPDNPRAWLTPADAAWVAEAEDGTIVGHVAVRENELCRLFVIPAARRGTQARAAESQPGGGVGRALVEEVKAWAAARGRRLTLNVVDEQRSAAVAFYESTGWRFTHFSDADWTGPDGRPVRLRHYVTGPDA</sequence>
<dbReference type="CDD" id="cd04301">
    <property type="entry name" value="NAT_SF"/>
    <property type="match status" value="1"/>
</dbReference>
<accession>A0ABT4BH15</accession>
<dbReference type="GO" id="GO:0016746">
    <property type="term" value="F:acyltransferase activity"/>
    <property type="evidence" value="ECO:0007669"/>
    <property type="project" value="UniProtKB-KW"/>
</dbReference>
<dbReference type="Proteomes" id="UP001151002">
    <property type="component" value="Unassembled WGS sequence"/>
</dbReference>
<organism evidence="4 5">
    <name type="scientific">Paractinoplanes pyxinae</name>
    <dbReference type="NCBI Taxonomy" id="2997416"/>
    <lineage>
        <taxon>Bacteria</taxon>
        <taxon>Bacillati</taxon>
        <taxon>Actinomycetota</taxon>
        <taxon>Actinomycetes</taxon>
        <taxon>Micromonosporales</taxon>
        <taxon>Micromonosporaceae</taxon>
        <taxon>Paractinoplanes</taxon>
    </lineage>
</organism>
<evidence type="ECO:0000313" key="4">
    <source>
        <dbReference type="EMBL" id="MCY1145272.1"/>
    </source>
</evidence>
<comment type="caution">
    <text evidence="4">The sequence shown here is derived from an EMBL/GenBank/DDBJ whole genome shotgun (WGS) entry which is preliminary data.</text>
</comment>
<dbReference type="Gene3D" id="3.40.630.30">
    <property type="match status" value="1"/>
</dbReference>
<dbReference type="RefSeq" id="WP_267569886.1">
    <property type="nucleotide sequence ID" value="NZ_JAPNTZ010000025.1"/>
</dbReference>
<evidence type="ECO:0000259" key="3">
    <source>
        <dbReference type="PROSITE" id="PS51186"/>
    </source>
</evidence>
<dbReference type="PANTHER" id="PTHR43877">
    <property type="entry name" value="AMINOALKYLPHOSPHONATE N-ACETYLTRANSFERASE-RELATED-RELATED"/>
    <property type="match status" value="1"/>
</dbReference>
<dbReference type="InterPro" id="IPR050832">
    <property type="entry name" value="Bact_Acetyltransf"/>
</dbReference>
<reference evidence="4" key="1">
    <citation type="submission" date="2022-11" db="EMBL/GenBank/DDBJ databases">
        <authorList>
            <person name="Somphong A."/>
            <person name="Phongsopitanun W."/>
        </authorList>
    </citation>
    <scope>NUCLEOTIDE SEQUENCE</scope>
    <source>
        <strain evidence="4">Pm04-4</strain>
    </source>
</reference>
<dbReference type="PROSITE" id="PS51186">
    <property type="entry name" value="GNAT"/>
    <property type="match status" value="1"/>
</dbReference>
<evidence type="ECO:0000256" key="2">
    <source>
        <dbReference type="ARBA" id="ARBA00023315"/>
    </source>
</evidence>
<proteinExistence type="predicted"/>
<evidence type="ECO:0000313" key="5">
    <source>
        <dbReference type="Proteomes" id="UP001151002"/>
    </source>
</evidence>
<dbReference type="EC" id="2.3.1.-" evidence="4"/>
<protein>
    <submittedName>
        <fullName evidence="4">GNAT family N-acetyltransferase</fullName>
        <ecNumber evidence="4">2.3.1.-</ecNumber>
    </submittedName>
</protein>